<gene>
    <name evidence="2" type="ORF">g.145148</name>
</gene>
<protein>
    <submittedName>
        <fullName evidence="2">Uncharacterized protein</fullName>
    </submittedName>
</protein>
<sequence>MAYVIGSHHVFDMCSSRRYSKDLRRPSVWINVSSKLHPVAVFPWQFINSRAPVHLQRQDLFAPLPLRTRHTMYPRSHPCSGHLRDARTPIHATKARGNREYTGDGEKMGCFLTSRYNIIIIIIIITIIRICIAQVKGTRVHDRVIFFSWTLRGKRR</sequence>
<name>A0A2S2QYF8_9HEMI</name>
<organism evidence="2">
    <name type="scientific">Sipha flava</name>
    <name type="common">yellow sugarcane aphid</name>
    <dbReference type="NCBI Taxonomy" id="143950"/>
    <lineage>
        <taxon>Eukaryota</taxon>
        <taxon>Metazoa</taxon>
        <taxon>Ecdysozoa</taxon>
        <taxon>Arthropoda</taxon>
        <taxon>Hexapoda</taxon>
        <taxon>Insecta</taxon>
        <taxon>Pterygota</taxon>
        <taxon>Neoptera</taxon>
        <taxon>Paraneoptera</taxon>
        <taxon>Hemiptera</taxon>
        <taxon>Sternorrhyncha</taxon>
        <taxon>Aphidomorpha</taxon>
        <taxon>Aphidoidea</taxon>
        <taxon>Aphididae</taxon>
        <taxon>Sipha</taxon>
    </lineage>
</organism>
<feature type="transmembrane region" description="Helical" evidence="1">
    <location>
        <begin position="116"/>
        <end position="135"/>
    </location>
</feature>
<dbReference type="EMBL" id="GGMS01013337">
    <property type="protein sequence ID" value="MBY82540.1"/>
    <property type="molecule type" value="Transcribed_RNA"/>
</dbReference>
<proteinExistence type="predicted"/>
<accession>A0A2S2QYF8</accession>
<dbReference type="AlphaFoldDB" id="A0A2S2QYF8"/>
<keyword evidence="1" id="KW-0812">Transmembrane</keyword>
<keyword evidence="1" id="KW-1133">Transmembrane helix</keyword>
<evidence type="ECO:0000256" key="1">
    <source>
        <dbReference type="SAM" id="Phobius"/>
    </source>
</evidence>
<evidence type="ECO:0000313" key="2">
    <source>
        <dbReference type="EMBL" id="MBY82540.1"/>
    </source>
</evidence>
<keyword evidence="1" id="KW-0472">Membrane</keyword>
<reference evidence="2" key="1">
    <citation type="submission" date="2018-04" db="EMBL/GenBank/DDBJ databases">
        <title>Transcriptome assembly of Sipha flava.</title>
        <authorList>
            <person name="Scully E.D."/>
            <person name="Geib S.M."/>
            <person name="Palmer N.A."/>
            <person name="Koch K."/>
            <person name="Bradshaw J."/>
            <person name="Heng-Moss T."/>
            <person name="Sarath G."/>
        </authorList>
    </citation>
    <scope>NUCLEOTIDE SEQUENCE</scope>
</reference>